<comment type="caution">
    <text evidence="1">The sequence shown here is derived from an EMBL/GenBank/DDBJ whole genome shotgun (WGS) entry which is preliminary data.</text>
</comment>
<proteinExistence type="predicted"/>
<reference evidence="1" key="1">
    <citation type="submission" date="2019-06" db="EMBL/GenBank/DDBJ databases">
        <authorList>
            <person name="Zheng W."/>
        </authorList>
    </citation>
    <scope>NUCLEOTIDE SEQUENCE</scope>
    <source>
        <strain evidence="1">QDHG01</strain>
    </source>
</reference>
<keyword evidence="2" id="KW-1185">Reference proteome</keyword>
<organism evidence="1 2">
    <name type="scientific">Halteria grandinella</name>
    <dbReference type="NCBI Taxonomy" id="5974"/>
    <lineage>
        <taxon>Eukaryota</taxon>
        <taxon>Sar</taxon>
        <taxon>Alveolata</taxon>
        <taxon>Ciliophora</taxon>
        <taxon>Intramacronucleata</taxon>
        <taxon>Spirotrichea</taxon>
        <taxon>Stichotrichia</taxon>
        <taxon>Sporadotrichida</taxon>
        <taxon>Halteriidae</taxon>
        <taxon>Halteria</taxon>
    </lineage>
</organism>
<dbReference type="Proteomes" id="UP000785679">
    <property type="component" value="Unassembled WGS sequence"/>
</dbReference>
<gene>
    <name evidence="1" type="ORF">FGO68_gene12791</name>
</gene>
<accession>A0A8J8NK24</accession>
<dbReference type="AlphaFoldDB" id="A0A8J8NK24"/>
<evidence type="ECO:0000313" key="1">
    <source>
        <dbReference type="EMBL" id="TNV76942.1"/>
    </source>
</evidence>
<sequence length="261" mass="31307">MTKNWQRQPQDQDQRERIDRIIQRQAELSPTENKYQLKLWNYSELKPYYSVNDYYVFEYKHYYGDAFCSLTPEDYDRLEGYCTEKIQVFWSNLDKYENWDVYHFSLRFTLIKKYPNPQDGEHQRLYLYAHIQKEGIQLFLRPIDSESEAADLKRLESNARLQYDLKEFFLCYPIFSARSLITDIINCKELTGYRGDQNCITFCLWAIKTFTPLKKMGPKSELLSERILAKYQDMGIPGMVMKYIVWNGICIGASWAIGRRR</sequence>
<dbReference type="EMBL" id="RRYP01012692">
    <property type="protein sequence ID" value="TNV76942.1"/>
    <property type="molecule type" value="Genomic_DNA"/>
</dbReference>
<name>A0A8J8NK24_HALGN</name>
<protein>
    <submittedName>
        <fullName evidence="1">Uncharacterized protein</fullName>
    </submittedName>
</protein>
<evidence type="ECO:0000313" key="2">
    <source>
        <dbReference type="Proteomes" id="UP000785679"/>
    </source>
</evidence>